<evidence type="ECO:0000259" key="1">
    <source>
        <dbReference type="Pfam" id="PF18593"/>
    </source>
</evidence>
<organism evidence="2 3">
    <name type="scientific">Rahnella perminowiae</name>
    <dbReference type="NCBI Taxonomy" id="2816244"/>
    <lineage>
        <taxon>Bacteria</taxon>
        <taxon>Pseudomonadati</taxon>
        <taxon>Pseudomonadota</taxon>
        <taxon>Gammaproteobacteria</taxon>
        <taxon>Enterobacterales</taxon>
        <taxon>Yersiniaceae</taxon>
        <taxon>Rahnella</taxon>
    </lineage>
</organism>
<reference evidence="2 3" key="1">
    <citation type="submission" date="2021-03" db="EMBL/GenBank/DDBJ databases">
        <title>Five novel Rahnella species.</title>
        <authorList>
            <person name="Brady C."/>
            <person name="Asselin J."/>
            <person name="Beer S."/>
            <person name="Bruberg M.B."/>
            <person name="Crampton B."/>
            <person name="Venter S."/>
            <person name="Arnold D."/>
            <person name="Denman S."/>
        </authorList>
    </citation>
    <scope>NUCLEOTIDE SEQUENCE [LARGE SCALE GENOMIC DNA]</scope>
    <source>
        <strain evidence="2 3">L72c</strain>
    </source>
</reference>
<dbReference type="Proteomes" id="UP000699865">
    <property type="component" value="Unassembled WGS sequence"/>
</dbReference>
<feature type="domain" description="CdiI immunity protein" evidence="1">
    <location>
        <begin position="4"/>
        <end position="94"/>
    </location>
</feature>
<proteinExistence type="predicted"/>
<accession>A0ABS6KYY0</accession>
<dbReference type="EMBL" id="JAFMOU010000064">
    <property type="protein sequence ID" value="MBU9834734.1"/>
    <property type="molecule type" value="Genomic_DNA"/>
</dbReference>
<evidence type="ECO:0000313" key="3">
    <source>
        <dbReference type="Proteomes" id="UP000699865"/>
    </source>
</evidence>
<dbReference type="InterPro" id="IPR041129">
    <property type="entry name" value="CdiI_2"/>
</dbReference>
<gene>
    <name evidence="2" type="ORF">J1786_07900</name>
</gene>
<sequence length="102" mass="11523">MNSKFPVIKNMFSAYLSQDFDLDFGSADEAIFVFSSHADRINKERALAELDVLLNANLDEEQLKNIIFNRLGCCYFYPAEWGGGAVWLRHVSSLLKSGLSIE</sequence>
<dbReference type="Pfam" id="PF18593">
    <property type="entry name" value="CdiI_2"/>
    <property type="match status" value="1"/>
</dbReference>
<protein>
    <recommendedName>
        <fullName evidence="1">CdiI immunity protein domain-containing protein</fullName>
    </recommendedName>
</protein>
<comment type="caution">
    <text evidence="2">The sequence shown here is derived from an EMBL/GenBank/DDBJ whole genome shotgun (WGS) entry which is preliminary data.</text>
</comment>
<evidence type="ECO:0000313" key="2">
    <source>
        <dbReference type="EMBL" id="MBU9834734.1"/>
    </source>
</evidence>
<name>A0ABS6KYY0_9GAMM</name>
<dbReference type="CDD" id="cd20687">
    <property type="entry name" value="CdiI_Ykris-like"/>
    <property type="match status" value="1"/>
</dbReference>
<dbReference type="RefSeq" id="WP_217138072.1">
    <property type="nucleotide sequence ID" value="NZ_JAFMOU010000064.1"/>
</dbReference>
<keyword evidence="3" id="KW-1185">Reference proteome</keyword>